<dbReference type="Pfam" id="PF01217">
    <property type="entry name" value="Clat_adaptor_s"/>
    <property type="match status" value="1"/>
</dbReference>
<keyword evidence="15" id="KW-1185">Reference proteome</keyword>
<evidence type="ECO:0000256" key="3">
    <source>
        <dbReference type="ARBA" id="ARBA00022448"/>
    </source>
</evidence>
<dbReference type="PANTHER" id="PTHR10121">
    <property type="entry name" value="COATOMER SUBUNIT DELTA"/>
    <property type="match status" value="1"/>
</dbReference>
<dbReference type="GO" id="GO:0030126">
    <property type="term" value="C:COPI vesicle coat"/>
    <property type="evidence" value="ECO:0007669"/>
    <property type="project" value="UniProtKB-UniRule"/>
</dbReference>
<dbReference type="GeneID" id="111245071"/>
<protein>
    <recommendedName>
        <fullName evidence="10">Coatomer subunit delta</fullName>
    </recommendedName>
</protein>
<dbReference type="Proteomes" id="UP000594260">
    <property type="component" value="Unplaced"/>
</dbReference>
<dbReference type="CDD" id="cd09254">
    <property type="entry name" value="AP_delta-COPI_MHD"/>
    <property type="match status" value="1"/>
</dbReference>
<dbReference type="FunFam" id="3.30.450.60:FF:000003">
    <property type="entry name" value="Coatomer subunit delta"/>
    <property type="match status" value="1"/>
</dbReference>
<accession>A0A7M7J969</accession>
<dbReference type="GO" id="GO:0006890">
    <property type="term" value="P:retrograde vesicle-mediated transport, Golgi to endoplasmic reticulum"/>
    <property type="evidence" value="ECO:0007669"/>
    <property type="project" value="UniProtKB-UniRule"/>
</dbReference>
<dbReference type="Pfam" id="PF00928">
    <property type="entry name" value="Adap_comp_sub"/>
    <property type="match status" value="1"/>
</dbReference>
<dbReference type="PROSITE" id="PS51072">
    <property type="entry name" value="MHD"/>
    <property type="match status" value="1"/>
</dbReference>
<dbReference type="InterPro" id="IPR027059">
    <property type="entry name" value="Coatomer_dsu"/>
</dbReference>
<dbReference type="CTD" id="45250"/>
<evidence type="ECO:0000259" key="13">
    <source>
        <dbReference type="PROSITE" id="PS51072"/>
    </source>
</evidence>
<organism evidence="14 15">
    <name type="scientific">Varroa destructor</name>
    <name type="common">Honeybee mite</name>
    <dbReference type="NCBI Taxonomy" id="109461"/>
    <lineage>
        <taxon>Eukaryota</taxon>
        <taxon>Metazoa</taxon>
        <taxon>Ecdysozoa</taxon>
        <taxon>Arthropoda</taxon>
        <taxon>Chelicerata</taxon>
        <taxon>Arachnida</taxon>
        <taxon>Acari</taxon>
        <taxon>Parasitiformes</taxon>
        <taxon>Mesostigmata</taxon>
        <taxon>Gamasina</taxon>
        <taxon>Dermanyssoidea</taxon>
        <taxon>Varroidae</taxon>
        <taxon>Varroa</taxon>
    </lineage>
</organism>
<dbReference type="GO" id="GO:0000139">
    <property type="term" value="C:Golgi membrane"/>
    <property type="evidence" value="ECO:0007669"/>
    <property type="project" value="UniProtKB-SubCell"/>
</dbReference>
<evidence type="ECO:0000256" key="10">
    <source>
        <dbReference type="RuleBase" id="RU364018"/>
    </source>
</evidence>
<dbReference type="InterPro" id="IPR028565">
    <property type="entry name" value="MHD"/>
</dbReference>
<feature type="region of interest" description="Disordered" evidence="12">
    <location>
        <begin position="156"/>
        <end position="225"/>
    </location>
</feature>
<evidence type="ECO:0000256" key="9">
    <source>
        <dbReference type="ARBA" id="ARBA00023329"/>
    </source>
</evidence>
<dbReference type="InterPro" id="IPR022775">
    <property type="entry name" value="AP_mu_sigma_su"/>
</dbReference>
<dbReference type="RefSeq" id="XP_022648612.1">
    <property type="nucleotide sequence ID" value="XM_022792877.1"/>
</dbReference>
<comment type="function">
    <text evidence="10">The coatomer is a cytosolic protein complex that binds to dilysine motifs and reversibly associates with Golgi non-clathrin-coated vesicles, which further mediate biosynthetic protein transport from the ER, via the Golgi up to the trans Golgi network. Coatomer complex is required for budding from Golgi membranes, and is essential for the retrograde Golgi-to-ER transport of dilysine-tagged proteins.</text>
</comment>
<keyword evidence="7 10" id="KW-0333">Golgi apparatus</keyword>
<keyword evidence="4 10" id="KW-0963">Cytoplasm</keyword>
<evidence type="ECO:0000256" key="1">
    <source>
        <dbReference type="ARBA" id="ARBA00010516"/>
    </source>
</evidence>
<evidence type="ECO:0000256" key="5">
    <source>
        <dbReference type="ARBA" id="ARBA00022892"/>
    </source>
</evidence>
<dbReference type="GO" id="GO:0051645">
    <property type="term" value="P:Golgi localization"/>
    <property type="evidence" value="ECO:0007669"/>
    <property type="project" value="TreeGrafter"/>
</dbReference>
<feature type="compositionally biased region" description="Basic and acidic residues" evidence="12">
    <location>
        <begin position="156"/>
        <end position="177"/>
    </location>
</feature>
<name>A0A7M7J969_VARDE</name>
<dbReference type="AlphaFoldDB" id="A0A7M7J969"/>
<evidence type="ECO:0000256" key="2">
    <source>
        <dbReference type="ARBA" id="ARBA00011775"/>
    </source>
</evidence>
<dbReference type="EnsemblMetazoa" id="XM_022792877">
    <property type="protein sequence ID" value="XP_022648612"/>
    <property type="gene ID" value="LOC111245071"/>
</dbReference>
<evidence type="ECO:0000313" key="15">
    <source>
        <dbReference type="Proteomes" id="UP000594260"/>
    </source>
</evidence>
<sequence>MVLLSASVITKSGKPLASRQFVEMSRSRIEGLLAAFPRLLGKSARQHTFVETDSVRYVYQPLLDKLFMVLITTKTSNILEDLEMLRLFAKVVAEYCHSLEENDVIMSSLQLVLAFDELVAMGYRENVTLAQIRTFVEMDSQEEKAAIAARLSQEREAKQKMKEKAKELQKQRAEAARKGTLGSMGRSSMSGGPHSGSFGSSSFQTTSDSAQKPAYPSNTARPKGLKLGSKAKEWDQFANQLQQEGERVQSSVKASPSSKELIETCQQVKKEAVHLTCEEKIACQLLREGGLQSLEIHGMLTLRISDENCALVRIQMENKDPRQFQFNQHPNIDKDLFRNSGTIGLKAQGKFFPVNADVGVLKWRLQSNDESLVPLAISFWVNDNGNGGCDCNLEYQLEHPHLELKEVVIEIPCHGNPPVVHECEGEYNFESRRNALEWRIQLIDSNSASGTLEFTASGRPDDFFPVTVQFSSNTLYSKILVAGVQHAETKQPMRYSIEQSFIAESHKYQMS</sequence>
<dbReference type="OrthoDB" id="10266042at2759"/>
<dbReference type="KEGG" id="vde:111245071"/>
<dbReference type="FunCoup" id="A0A7M7J969">
    <property type="interactions" value="1700"/>
</dbReference>
<proteinExistence type="inferred from homology"/>
<dbReference type="SUPFAM" id="SSF64356">
    <property type="entry name" value="SNARE-like"/>
    <property type="match status" value="1"/>
</dbReference>
<dbReference type="InterPro" id="IPR011012">
    <property type="entry name" value="Longin-like_dom_sf"/>
</dbReference>
<evidence type="ECO:0000256" key="4">
    <source>
        <dbReference type="ARBA" id="ARBA00022490"/>
    </source>
</evidence>
<keyword evidence="6 10" id="KW-0653">Protein transport</keyword>
<comment type="subunit">
    <text evidence="2 10">Oligomeric complex that consists of at least the alpha, beta, beta', gamma, delta, epsilon and zeta subunits.</text>
</comment>
<feature type="compositionally biased region" description="Low complexity" evidence="12">
    <location>
        <begin position="179"/>
        <end position="209"/>
    </location>
</feature>
<dbReference type="PANTHER" id="PTHR10121:SF0">
    <property type="entry name" value="COATOMER SUBUNIT DELTA"/>
    <property type="match status" value="1"/>
</dbReference>
<dbReference type="InParanoid" id="A0A7M7J969"/>
<evidence type="ECO:0000313" key="14">
    <source>
        <dbReference type="EnsemblMetazoa" id="XP_022648612"/>
    </source>
</evidence>
<dbReference type="Gene3D" id="2.60.40.1170">
    <property type="entry name" value="Mu homology domain, subdomain B"/>
    <property type="match status" value="2"/>
</dbReference>
<dbReference type="GO" id="GO:0015031">
    <property type="term" value="P:protein transport"/>
    <property type="evidence" value="ECO:0007669"/>
    <property type="project" value="UniProtKB-KW"/>
</dbReference>
<dbReference type="InterPro" id="IPR036168">
    <property type="entry name" value="AP2_Mu_C_sf"/>
</dbReference>
<dbReference type="OMA" id="VQFRTHP"/>
<dbReference type="CDD" id="cd14830">
    <property type="entry name" value="Delta_COP_N"/>
    <property type="match status" value="1"/>
</dbReference>
<dbReference type="GO" id="GO:0006888">
    <property type="term" value="P:endoplasmic reticulum to Golgi vesicle-mediated transport"/>
    <property type="evidence" value="ECO:0007669"/>
    <property type="project" value="TreeGrafter"/>
</dbReference>
<evidence type="ECO:0000256" key="6">
    <source>
        <dbReference type="ARBA" id="ARBA00022927"/>
    </source>
</evidence>
<dbReference type="Gene3D" id="3.30.450.60">
    <property type="match status" value="1"/>
</dbReference>
<keyword evidence="8 10" id="KW-0472">Membrane</keyword>
<evidence type="ECO:0000256" key="11">
    <source>
        <dbReference type="RuleBase" id="RU366052"/>
    </source>
</evidence>
<dbReference type="SUPFAM" id="SSF49447">
    <property type="entry name" value="Second domain of Mu2 adaptin subunit (ap50) of ap2 adaptor"/>
    <property type="match status" value="1"/>
</dbReference>
<reference evidence="14" key="1">
    <citation type="submission" date="2021-01" db="UniProtKB">
        <authorList>
            <consortium name="EnsemblMetazoa"/>
        </authorList>
    </citation>
    <scope>IDENTIFICATION</scope>
</reference>
<comment type="similarity">
    <text evidence="1 10">Belongs to the adaptor complexes medium subunit family. Delta-COP subfamily.</text>
</comment>
<evidence type="ECO:0000256" key="7">
    <source>
        <dbReference type="ARBA" id="ARBA00023034"/>
    </source>
</evidence>
<evidence type="ECO:0000256" key="8">
    <source>
        <dbReference type="ARBA" id="ARBA00023136"/>
    </source>
</evidence>
<comment type="subcellular location">
    <subcellularLocation>
        <location evidence="10 11">Cytoplasm</location>
    </subcellularLocation>
    <subcellularLocation>
        <location evidence="10 11">Cytoplasmic vesicle</location>
        <location evidence="10 11">COPI-coated vesicle membrane</location>
        <topology evidence="10 11">Peripheral membrane protein</topology>
        <orientation evidence="10 11">Cytoplasmic side</orientation>
    </subcellularLocation>
    <subcellularLocation>
        <location evidence="10 11">Golgi apparatus membrane</location>
        <topology evidence="10 11">Peripheral membrane protein</topology>
        <orientation evidence="10 11">Cytoplasmic side</orientation>
    </subcellularLocation>
</comment>
<keyword evidence="5 10" id="KW-0931">ER-Golgi transport</keyword>
<evidence type="ECO:0000256" key="12">
    <source>
        <dbReference type="SAM" id="MobiDB-lite"/>
    </source>
</evidence>
<keyword evidence="3 10" id="KW-0813">Transport</keyword>
<feature type="domain" description="MHD" evidence="13">
    <location>
        <begin position="270"/>
        <end position="511"/>
    </location>
</feature>
<keyword evidence="9 10" id="KW-0968">Cytoplasmic vesicle</keyword>